<dbReference type="Proteomes" id="UP000287651">
    <property type="component" value="Unassembled WGS sequence"/>
</dbReference>
<dbReference type="AlphaFoldDB" id="A0A426YUG9"/>
<sequence>MENVSHRTTDLAQVRSAPPTYKRTPRCRGGRHGERHDSMAKGAATCIRPPKPSPESPLIRTSSTLCRRDCEAGGLAHTGLDQQRLAQHI</sequence>
<protein>
    <submittedName>
        <fullName evidence="2">Uncharacterized protein</fullName>
    </submittedName>
</protein>
<gene>
    <name evidence="2" type="ORF">B296_00030296</name>
</gene>
<comment type="caution">
    <text evidence="2">The sequence shown here is derived from an EMBL/GenBank/DDBJ whole genome shotgun (WGS) entry which is preliminary data.</text>
</comment>
<proteinExistence type="predicted"/>
<reference evidence="2 3" key="1">
    <citation type="journal article" date="2014" name="Agronomy (Basel)">
        <title>A Draft Genome Sequence for Ensete ventricosum, the Drought-Tolerant Tree Against Hunger.</title>
        <authorList>
            <person name="Harrison J."/>
            <person name="Moore K.A."/>
            <person name="Paszkiewicz K."/>
            <person name="Jones T."/>
            <person name="Grant M."/>
            <person name="Ambacheew D."/>
            <person name="Muzemil S."/>
            <person name="Studholme D.J."/>
        </authorList>
    </citation>
    <scope>NUCLEOTIDE SEQUENCE [LARGE SCALE GENOMIC DNA]</scope>
</reference>
<accession>A0A426YUG9</accession>
<evidence type="ECO:0000313" key="2">
    <source>
        <dbReference type="EMBL" id="RRT55372.1"/>
    </source>
</evidence>
<feature type="region of interest" description="Disordered" evidence="1">
    <location>
        <begin position="1"/>
        <end position="59"/>
    </location>
</feature>
<dbReference type="EMBL" id="AMZH03010119">
    <property type="protein sequence ID" value="RRT55372.1"/>
    <property type="molecule type" value="Genomic_DNA"/>
</dbReference>
<name>A0A426YUG9_ENSVE</name>
<organism evidence="2 3">
    <name type="scientific">Ensete ventricosum</name>
    <name type="common">Abyssinian banana</name>
    <name type="synonym">Musa ensete</name>
    <dbReference type="NCBI Taxonomy" id="4639"/>
    <lineage>
        <taxon>Eukaryota</taxon>
        <taxon>Viridiplantae</taxon>
        <taxon>Streptophyta</taxon>
        <taxon>Embryophyta</taxon>
        <taxon>Tracheophyta</taxon>
        <taxon>Spermatophyta</taxon>
        <taxon>Magnoliopsida</taxon>
        <taxon>Liliopsida</taxon>
        <taxon>Zingiberales</taxon>
        <taxon>Musaceae</taxon>
        <taxon>Ensete</taxon>
    </lineage>
</organism>
<evidence type="ECO:0000256" key="1">
    <source>
        <dbReference type="SAM" id="MobiDB-lite"/>
    </source>
</evidence>
<evidence type="ECO:0000313" key="3">
    <source>
        <dbReference type="Proteomes" id="UP000287651"/>
    </source>
</evidence>